<reference evidence="2" key="2">
    <citation type="submission" date="2023-05" db="EMBL/GenBank/DDBJ databases">
        <authorList>
            <consortium name="Lawrence Berkeley National Laboratory"/>
            <person name="Steindorff A."/>
            <person name="Hensen N."/>
            <person name="Bonometti L."/>
            <person name="Westerberg I."/>
            <person name="Brannstrom I.O."/>
            <person name="Guillou S."/>
            <person name="Cros-Aarteil S."/>
            <person name="Calhoun S."/>
            <person name="Haridas S."/>
            <person name="Kuo A."/>
            <person name="Mondo S."/>
            <person name="Pangilinan J."/>
            <person name="Riley R."/>
            <person name="Labutti K."/>
            <person name="Andreopoulos B."/>
            <person name="Lipzen A."/>
            <person name="Chen C."/>
            <person name="Yanf M."/>
            <person name="Daum C."/>
            <person name="Ng V."/>
            <person name="Clum A."/>
            <person name="Ohm R."/>
            <person name="Martin F."/>
            <person name="Silar P."/>
            <person name="Natvig D."/>
            <person name="Lalanne C."/>
            <person name="Gautier V."/>
            <person name="Ament-Velasquez S.L."/>
            <person name="Kruys A."/>
            <person name="Hutchinson M.I."/>
            <person name="Powell A.J."/>
            <person name="Barry K."/>
            <person name="Miller A.N."/>
            <person name="Grigoriev I.V."/>
            <person name="Debuchy R."/>
            <person name="Gladieux P."/>
            <person name="Thoren M.H."/>
            <person name="Johannesson H."/>
        </authorList>
    </citation>
    <scope>NUCLEOTIDE SEQUENCE</scope>
    <source>
        <strain evidence="2">CBS 538.74</strain>
    </source>
</reference>
<dbReference type="PANTHER" id="PTHR38166">
    <property type="entry name" value="C2H2-TYPE DOMAIN-CONTAINING PROTEIN-RELATED"/>
    <property type="match status" value="1"/>
</dbReference>
<feature type="compositionally biased region" description="Polar residues" evidence="1">
    <location>
        <begin position="597"/>
        <end position="607"/>
    </location>
</feature>
<reference evidence="2" key="1">
    <citation type="journal article" date="2023" name="Mol. Phylogenet. Evol.">
        <title>Genome-scale phylogeny and comparative genomics of the fungal order Sordariales.</title>
        <authorList>
            <person name="Hensen N."/>
            <person name="Bonometti L."/>
            <person name="Westerberg I."/>
            <person name="Brannstrom I.O."/>
            <person name="Guillou S."/>
            <person name="Cros-Aarteil S."/>
            <person name="Calhoun S."/>
            <person name="Haridas S."/>
            <person name="Kuo A."/>
            <person name="Mondo S."/>
            <person name="Pangilinan J."/>
            <person name="Riley R."/>
            <person name="LaButti K."/>
            <person name="Andreopoulos B."/>
            <person name="Lipzen A."/>
            <person name="Chen C."/>
            <person name="Yan M."/>
            <person name="Daum C."/>
            <person name="Ng V."/>
            <person name="Clum A."/>
            <person name="Steindorff A."/>
            <person name="Ohm R.A."/>
            <person name="Martin F."/>
            <person name="Silar P."/>
            <person name="Natvig D.O."/>
            <person name="Lalanne C."/>
            <person name="Gautier V."/>
            <person name="Ament-Velasquez S.L."/>
            <person name="Kruys A."/>
            <person name="Hutchinson M.I."/>
            <person name="Powell A.J."/>
            <person name="Barry K."/>
            <person name="Miller A.N."/>
            <person name="Grigoriev I.V."/>
            <person name="Debuchy R."/>
            <person name="Gladieux P."/>
            <person name="Hiltunen Thoren M."/>
            <person name="Johannesson H."/>
        </authorList>
    </citation>
    <scope>NUCLEOTIDE SEQUENCE</scope>
    <source>
        <strain evidence="2">CBS 538.74</strain>
    </source>
</reference>
<comment type="caution">
    <text evidence="2">The sequence shown here is derived from an EMBL/GenBank/DDBJ whole genome shotgun (WGS) entry which is preliminary data.</text>
</comment>
<proteinExistence type="predicted"/>
<evidence type="ECO:0000313" key="3">
    <source>
        <dbReference type="Proteomes" id="UP001302745"/>
    </source>
</evidence>
<keyword evidence="3" id="KW-1185">Reference proteome</keyword>
<feature type="region of interest" description="Disordered" evidence="1">
    <location>
        <begin position="554"/>
        <end position="661"/>
    </location>
</feature>
<evidence type="ECO:0000256" key="1">
    <source>
        <dbReference type="SAM" id="MobiDB-lite"/>
    </source>
</evidence>
<feature type="region of interest" description="Disordered" evidence="1">
    <location>
        <begin position="689"/>
        <end position="758"/>
    </location>
</feature>
<gene>
    <name evidence="2" type="ORF">C8A00DRAFT_33245</name>
</gene>
<dbReference type="Proteomes" id="UP001302745">
    <property type="component" value="Unassembled WGS sequence"/>
</dbReference>
<dbReference type="EMBL" id="MU856924">
    <property type="protein sequence ID" value="KAK4153991.1"/>
    <property type="molecule type" value="Genomic_DNA"/>
</dbReference>
<dbReference type="AlphaFoldDB" id="A0AAN6VPG5"/>
<sequence length="1042" mass="113411">MDTWRKLWMALFPNDAAVPPPMYEPNITAEAIEMTDAVNASDSCVPITDSGYATAFVPILLGAQPGLLGEKPPSSAGAEGDGGANEDDAKTTYSAATTVAPAGARYYVSELSYEIVNRLGRSVDLKQLADGREVLPELIKAFCIRIGRESPSQINRDIMHFAHKHHRDIVSQLEAIFAGGDDGETTTKHHDLDKMSLSEKMDLWNSKAAVDPEHIPCSDILFDDVKDDDDDDDESNTLAGVLAHSNVIFQSGALIWLASSLQNRSLLQWESDGSEDLAVNKIRQQILKTLPPERISKRRQPREHQVTFWLKWGHIINRPPEEWMTRLDTVIITACSGKAQAATVKQYLSQTWPGSWEPVFGFITGDQTQITARLDGGNMVVTAAGPAYTLAECGEQLGWIAAALWPPARDSVVYYTPSILRRHVEHAFETPGSAPICFDILVDQSPVPPAEHCWADLVGLDPVVVRGFPIPRRPETYPGLETSSEILEMAGYQPTSIELGEICLRGPGRTLALVKRRGNVFFWSDVDDPACRRDEKYVANTAELGDGRHVLIPCGNVGKREDGDVVPASATPNHRGARPGMTDSDAGASHRSEMNEPGSSDSESGGTSRIGRGQQDISMPSTSNIQLSQECSPGTPCPTDTSFESDLLSVSDPSGSIASLDRRNPAMPLLRASIVRHLLSGYQAYIKGATSGSGTTGSTGSTGWGAAPASTFSGPSRSGQKRRRQQPSGDDDDDESASERSPPHKQAHKPPSSGKTPKRRILACPFWKAQPNKYKCCFTKVLSRIRDVKQHLTRIHSPAFYCDRCSTMFPDKQAHHQHVSDPDGLFCPPSIQLDSISRHQQTQISRKSNSKLSEEQQWFALWEIIFPGGAHARPASAYRDAEVSEEFCAFRDFCATCSPTTLINNAVQAMVDAGEWPGFGMVPREVRQSIVRWISRNAIELAYAEWKSTRASDDPGQSNSGGAVSAQYPTPTGSSLPDSGVAVDTLPDSGVAVDTLPPPSGGSPSDDAIVEIGGRGESVEEDSLLYLRRGEGTRQRCFGRIR</sequence>
<feature type="region of interest" description="Disordered" evidence="1">
    <location>
        <begin position="68"/>
        <end position="89"/>
    </location>
</feature>
<accession>A0AAN6VPG5</accession>
<organism evidence="2 3">
    <name type="scientific">Chaetomidium leptoderma</name>
    <dbReference type="NCBI Taxonomy" id="669021"/>
    <lineage>
        <taxon>Eukaryota</taxon>
        <taxon>Fungi</taxon>
        <taxon>Dikarya</taxon>
        <taxon>Ascomycota</taxon>
        <taxon>Pezizomycotina</taxon>
        <taxon>Sordariomycetes</taxon>
        <taxon>Sordariomycetidae</taxon>
        <taxon>Sordariales</taxon>
        <taxon>Chaetomiaceae</taxon>
        <taxon>Chaetomidium</taxon>
    </lineage>
</organism>
<feature type="compositionally biased region" description="Polar residues" evidence="1">
    <location>
        <begin position="955"/>
        <end position="977"/>
    </location>
</feature>
<feature type="compositionally biased region" description="Polar residues" evidence="1">
    <location>
        <begin position="615"/>
        <end position="644"/>
    </location>
</feature>
<protein>
    <recommendedName>
        <fullName evidence="4">C2H2-type domain-containing protein</fullName>
    </recommendedName>
</protein>
<feature type="compositionally biased region" description="Gly residues" evidence="1">
    <location>
        <begin position="694"/>
        <end position="703"/>
    </location>
</feature>
<evidence type="ECO:0008006" key="4">
    <source>
        <dbReference type="Google" id="ProtNLM"/>
    </source>
</evidence>
<name>A0AAN6VPG5_9PEZI</name>
<evidence type="ECO:0000313" key="2">
    <source>
        <dbReference type="EMBL" id="KAK4153991.1"/>
    </source>
</evidence>
<feature type="region of interest" description="Disordered" evidence="1">
    <location>
        <begin position="948"/>
        <end position="1010"/>
    </location>
</feature>
<dbReference type="PANTHER" id="PTHR38166:SF1">
    <property type="entry name" value="C2H2-TYPE DOMAIN-CONTAINING PROTEIN"/>
    <property type="match status" value="1"/>
</dbReference>